<dbReference type="Proteomes" id="UP000807306">
    <property type="component" value="Unassembled WGS sequence"/>
</dbReference>
<dbReference type="PANTHER" id="PTHR21354:SF0">
    <property type="entry name" value="ZINC FINGER PROTEIN 511"/>
    <property type="match status" value="1"/>
</dbReference>
<name>A0A9P6EBE3_9AGAR</name>
<evidence type="ECO:0000256" key="1">
    <source>
        <dbReference type="PROSITE-ProRule" id="PRU00042"/>
    </source>
</evidence>
<feature type="compositionally biased region" description="Basic residues" evidence="2">
    <location>
        <begin position="1"/>
        <end position="10"/>
    </location>
</feature>
<evidence type="ECO:0000259" key="3">
    <source>
        <dbReference type="PROSITE" id="PS50157"/>
    </source>
</evidence>
<sequence length="351" mass="38464">MDQIHSKRPRTSSSSESARSSATAHDLNPPPKASRIVPASYPAPIPSDGPQNGSTTTASHPILCNLPPTCNRRPTPISSSNDLERHYAMYHAHVCEVKGCGCVFPEARLLELHQTECHDPIAALRKERKEKIFQCHIPAPACGRSFSTPKTRRLHLIEAHSYPKQYFFAVTNKGIGGLLKKWGEGASLIRKDWKPRDAAEYRDGDKMDDDEDEKDEEDNGGVAIVNDMEEPADLDATPRILPKKMLSPTTKAFDHPQQPQDNSGLEGLTQSLNTLSLVPNSVRFGRGSTKARGFAPENRGGSHGRGKPHTINQGGSHQPMDLDAPNHPVPAQRGRGGPFRGRRARGRARGV</sequence>
<feature type="compositionally biased region" description="Acidic residues" evidence="2">
    <location>
        <begin position="206"/>
        <end position="219"/>
    </location>
</feature>
<dbReference type="PANTHER" id="PTHR21354">
    <property type="entry name" value="ZINC FINGER PROTEIN 511"/>
    <property type="match status" value="1"/>
</dbReference>
<feature type="region of interest" description="Disordered" evidence="2">
    <location>
        <begin position="283"/>
        <end position="351"/>
    </location>
</feature>
<feature type="compositionally biased region" description="Low complexity" evidence="2">
    <location>
        <begin position="11"/>
        <end position="24"/>
    </location>
</feature>
<keyword evidence="1" id="KW-0479">Metal-binding</keyword>
<dbReference type="AlphaFoldDB" id="A0A9P6EBE3"/>
<accession>A0A9P6EBE3</accession>
<dbReference type="PROSITE" id="PS00028">
    <property type="entry name" value="ZINC_FINGER_C2H2_1"/>
    <property type="match status" value="1"/>
</dbReference>
<keyword evidence="1" id="KW-0863">Zinc-finger</keyword>
<feature type="domain" description="C2H2-type" evidence="3">
    <location>
        <begin position="133"/>
        <end position="165"/>
    </location>
</feature>
<comment type="caution">
    <text evidence="4">The sequence shown here is derived from an EMBL/GenBank/DDBJ whole genome shotgun (WGS) entry which is preliminary data.</text>
</comment>
<feature type="compositionally biased region" description="Basic residues" evidence="2">
    <location>
        <begin position="340"/>
        <end position="351"/>
    </location>
</feature>
<protein>
    <recommendedName>
        <fullName evidence="3">C2H2-type domain-containing protein</fullName>
    </recommendedName>
</protein>
<dbReference type="GO" id="GO:0008270">
    <property type="term" value="F:zinc ion binding"/>
    <property type="evidence" value="ECO:0007669"/>
    <property type="project" value="UniProtKB-KW"/>
</dbReference>
<feature type="region of interest" description="Disordered" evidence="2">
    <location>
        <begin position="1"/>
        <end position="60"/>
    </location>
</feature>
<evidence type="ECO:0000256" key="2">
    <source>
        <dbReference type="SAM" id="MobiDB-lite"/>
    </source>
</evidence>
<feature type="compositionally biased region" description="Polar residues" evidence="2">
    <location>
        <begin position="49"/>
        <end position="59"/>
    </location>
</feature>
<evidence type="ECO:0000313" key="5">
    <source>
        <dbReference type="Proteomes" id="UP000807306"/>
    </source>
</evidence>
<keyword evidence="5" id="KW-1185">Reference proteome</keyword>
<feature type="region of interest" description="Disordered" evidence="2">
    <location>
        <begin position="200"/>
        <end position="222"/>
    </location>
</feature>
<dbReference type="PROSITE" id="PS50157">
    <property type="entry name" value="ZINC_FINGER_C2H2_2"/>
    <property type="match status" value="1"/>
</dbReference>
<dbReference type="InterPro" id="IPR039258">
    <property type="entry name" value="ZNF511"/>
</dbReference>
<keyword evidence="1" id="KW-0862">Zinc</keyword>
<gene>
    <name evidence="4" type="ORF">CPB83DRAFT_858661</name>
</gene>
<organism evidence="4 5">
    <name type="scientific">Crepidotus variabilis</name>
    <dbReference type="NCBI Taxonomy" id="179855"/>
    <lineage>
        <taxon>Eukaryota</taxon>
        <taxon>Fungi</taxon>
        <taxon>Dikarya</taxon>
        <taxon>Basidiomycota</taxon>
        <taxon>Agaricomycotina</taxon>
        <taxon>Agaricomycetes</taxon>
        <taxon>Agaricomycetidae</taxon>
        <taxon>Agaricales</taxon>
        <taxon>Agaricineae</taxon>
        <taxon>Crepidotaceae</taxon>
        <taxon>Crepidotus</taxon>
    </lineage>
</organism>
<evidence type="ECO:0000313" key="4">
    <source>
        <dbReference type="EMBL" id="KAF9525944.1"/>
    </source>
</evidence>
<dbReference type="EMBL" id="MU157877">
    <property type="protein sequence ID" value="KAF9525944.1"/>
    <property type="molecule type" value="Genomic_DNA"/>
</dbReference>
<dbReference type="OrthoDB" id="18440at2759"/>
<proteinExistence type="predicted"/>
<dbReference type="InterPro" id="IPR013087">
    <property type="entry name" value="Znf_C2H2_type"/>
</dbReference>
<dbReference type="SMART" id="SM00355">
    <property type="entry name" value="ZnF_C2H2"/>
    <property type="match status" value="2"/>
</dbReference>
<reference evidence="4" key="1">
    <citation type="submission" date="2020-11" db="EMBL/GenBank/DDBJ databases">
        <authorList>
            <consortium name="DOE Joint Genome Institute"/>
            <person name="Ahrendt S."/>
            <person name="Riley R."/>
            <person name="Andreopoulos W."/>
            <person name="Labutti K."/>
            <person name="Pangilinan J."/>
            <person name="Ruiz-Duenas F.J."/>
            <person name="Barrasa J.M."/>
            <person name="Sanchez-Garcia M."/>
            <person name="Camarero S."/>
            <person name="Miyauchi S."/>
            <person name="Serrano A."/>
            <person name="Linde D."/>
            <person name="Babiker R."/>
            <person name="Drula E."/>
            <person name="Ayuso-Fernandez I."/>
            <person name="Pacheco R."/>
            <person name="Padilla G."/>
            <person name="Ferreira P."/>
            <person name="Barriuso J."/>
            <person name="Kellner H."/>
            <person name="Castanera R."/>
            <person name="Alfaro M."/>
            <person name="Ramirez L."/>
            <person name="Pisabarro A.G."/>
            <person name="Kuo A."/>
            <person name="Tritt A."/>
            <person name="Lipzen A."/>
            <person name="He G."/>
            <person name="Yan M."/>
            <person name="Ng V."/>
            <person name="Cullen D."/>
            <person name="Martin F."/>
            <person name="Rosso M.-N."/>
            <person name="Henrissat B."/>
            <person name="Hibbett D."/>
            <person name="Martinez A.T."/>
            <person name="Grigoriev I.V."/>
        </authorList>
    </citation>
    <scope>NUCLEOTIDE SEQUENCE</scope>
    <source>
        <strain evidence="4">CBS 506.95</strain>
    </source>
</reference>